<dbReference type="InterPro" id="IPR050097">
    <property type="entry name" value="Ferredoxin-NADP_redctase_2"/>
</dbReference>
<reference evidence="5 6" key="1">
    <citation type="submission" date="2018-11" db="EMBL/GenBank/DDBJ databases">
        <title>Sequencing the genomes of 1000 actinobacteria strains.</title>
        <authorList>
            <person name="Klenk H.-P."/>
        </authorList>
    </citation>
    <scope>NUCLEOTIDE SEQUENCE [LARGE SCALE GENOMIC DNA]</scope>
    <source>
        <strain evidence="5 6">DSM 14012</strain>
    </source>
</reference>
<dbReference type="Pfam" id="PF07992">
    <property type="entry name" value="Pyr_redox_2"/>
    <property type="match status" value="1"/>
</dbReference>
<dbReference type="Gene3D" id="3.50.50.60">
    <property type="entry name" value="FAD/NAD(P)-binding domain"/>
    <property type="match status" value="2"/>
</dbReference>
<gene>
    <name evidence="5" type="ORF">EDD42_0821</name>
</gene>
<dbReference type="InterPro" id="IPR023753">
    <property type="entry name" value="FAD/NAD-binding_dom"/>
</dbReference>
<evidence type="ECO:0000259" key="4">
    <source>
        <dbReference type="Pfam" id="PF07992"/>
    </source>
</evidence>
<keyword evidence="1" id="KW-0285">Flavoprotein</keyword>
<comment type="catalytic activity">
    <reaction evidence="3">
        <text>[thioredoxin]-dithiol + NADP(+) = [thioredoxin]-disulfide + NADPH + H(+)</text>
        <dbReference type="Rhea" id="RHEA:20345"/>
        <dbReference type="Rhea" id="RHEA-COMP:10698"/>
        <dbReference type="Rhea" id="RHEA-COMP:10700"/>
        <dbReference type="ChEBI" id="CHEBI:15378"/>
        <dbReference type="ChEBI" id="CHEBI:29950"/>
        <dbReference type="ChEBI" id="CHEBI:50058"/>
        <dbReference type="ChEBI" id="CHEBI:57783"/>
        <dbReference type="ChEBI" id="CHEBI:58349"/>
        <dbReference type="EC" id="1.8.1.9"/>
    </reaction>
</comment>
<dbReference type="Proteomes" id="UP000266915">
    <property type="component" value="Unassembled WGS sequence"/>
</dbReference>
<dbReference type="EMBL" id="RKHL01000001">
    <property type="protein sequence ID" value="ROR80778.1"/>
    <property type="molecule type" value="Genomic_DNA"/>
</dbReference>
<dbReference type="RefSeq" id="WP_085511773.1">
    <property type="nucleotide sequence ID" value="NZ_FXAP01000003.1"/>
</dbReference>
<dbReference type="GO" id="GO:0004791">
    <property type="term" value="F:thioredoxin-disulfide reductase (NADPH) activity"/>
    <property type="evidence" value="ECO:0007669"/>
    <property type="project" value="UniProtKB-EC"/>
</dbReference>
<comment type="caution">
    <text evidence="5">The sequence shown here is derived from an EMBL/GenBank/DDBJ whole genome shotgun (WGS) entry which is preliminary data.</text>
</comment>
<keyword evidence="2" id="KW-0560">Oxidoreductase</keyword>
<dbReference type="PRINTS" id="PR00368">
    <property type="entry name" value="FADPNR"/>
</dbReference>
<sequence length="323" mass="33834">MSTPVTPATTTDLVDAVIVGGGAAGLSAAIMLGRSRRSVIVVDGGEPRNAPADGVHGFLTREGTPPRELLRLGRAEVASYGVRVVDGQVVDAGRDDDGFTLTTADGAIVRGRRLLIATGTSDELPPIPGLWERFGRDALHCPYCHGWEVQDRVIGVLGTNAEAAAHQAQLFRQLSDRVVVLRNTAGVFTAEQEAAFAARGIDVVDGIVERLEIADDRLVGVRLDDGRTVPVEALAVAPVNRVRAEAFAGLGLHTRPHPRGAEFGDAIGVDELGATSVPGVWAAGDVTNLRTQVLQAAAAGSMAGAIMNADLVQEDVRRALAKR</sequence>
<evidence type="ECO:0000313" key="5">
    <source>
        <dbReference type="EMBL" id="ROR80778.1"/>
    </source>
</evidence>
<organism evidence="5 6">
    <name type="scientific">Plantibacter flavus</name>
    <dbReference type="NCBI Taxonomy" id="150123"/>
    <lineage>
        <taxon>Bacteria</taxon>
        <taxon>Bacillati</taxon>
        <taxon>Actinomycetota</taxon>
        <taxon>Actinomycetes</taxon>
        <taxon>Micrococcales</taxon>
        <taxon>Microbacteriaceae</taxon>
        <taxon>Plantibacter</taxon>
    </lineage>
</organism>
<protein>
    <submittedName>
        <fullName evidence="5">Thioredoxin reductase</fullName>
    </submittedName>
</protein>
<keyword evidence="6" id="KW-1185">Reference proteome</keyword>
<evidence type="ECO:0000256" key="3">
    <source>
        <dbReference type="ARBA" id="ARBA00048132"/>
    </source>
</evidence>
<accession>A0A3N2BZT8</accession>
<dbReference type="PRINTS" id="PR00469">
    <property type="entry name" value="PNDRDTASEII"/>
</dbReference>
<evidence type="ECO:0000256" key="2">
    <source>
        <dbReference type="ARBA" id="ARBA00023002"/>
    </source>
</evidence>
<feature type="domain" description="FAD/NAD(P)-binding" evidence="4">
    <location>
        <begin position="15"/>
        <end position="298"/>
    </location>
</feature>
<name>A0A3N2BZT8_9MICO</name>
<dbReference type="InterPro" id="IPR036188">
    <property type="entry name" value="FAD/NAD-bd_sf"/>
</dbReference>
<dbReference type="SUPFAM" id="SSF51905">
    <property type="entry name" value="FAD/NAD(P)-binding domain"/>
    <property type="match status" value="1"/>
</dbReference>
<dbReference type="AlphaFoldDB" id="A0A3N2BZT8"/>
<evidence type="ECO:0000313" key="6">
    <source>
        <dbReference type="Proteomes" id="UP000266915"/>
    </source>
</evidence>
<evidence type="ECO:0000256" key="1">
    <source>
        <dbReference type="ARBA" id="ARBA00022630"/>
    </source>
</evidence>
<dbReference type="PANTHER" id="PTHR48105">
    <property type="entry name" value="THIOREDOXIN REDUCTASE 1-RELATED-RELATED"/>
    <property type="match status" value="1"/>
</dbReference>
<proteinExistence type="predicted"/>